<evidence type="ECO:0000256" key="1">
    <source>
        <dbReference type="ARBA" id="ARBA00023015"/>
    </source>
</evidence>
<keyword evidence="3" id="KW-0804">Transcription</keyword>
<evidence type="ECO:0000256" key="4">
    <source>
        <dbReference type="PROSITE-ProRule" id="PRU00335"/>
    </source>
</evidence>
<protein>
    <submittedName>
        <fullName evidence="6">TetR/AcrR family transcriptional regulator</fullName>
    </submittedName>
</protein>
<evidence type="ECO:0000256" key="3">
    <source>
        <dbReference type="ARBA" id="ARBA00023163"/>
    </source>
</evidence>
<feature type="domain" description="HTH tetR-type" evidence="5">
    <location>
        <begin position="6"/>
        <end position="66"/>
    </location>
</feature>
<dbReference type="RefSeq" id="WP_163821534.1">
    <property type="nucleotide sequence ID" value="NZ_JAAGUZ010000037.1"/>
</dbReference>
<dbReference type="Gene3D" id="1.10.357.10">
    <property type="entry name" value="Tetracycline Repressor, domain 2"/>
    <property type="match status" value="1"/>
</dbReference>
<dbReference type="GO" id="GO:0003700">
    <property type="term" value="F:DNA-binding transcription factor activity"/>
    <property type="evidence" value="ECO:0007669"/>
    <property type="project" value="TreeGrafter"/>
</dbReference>
<sequence length="201" mass="21886">MGRPAVHDADGLLDAAALLAATAGPTGVTMTAVAREAGAPSGSVYHRFPNRPALLAALWLRALERFHEGFIAAITGDDAAIAAESGAGHIVAWCRDNPHDAAVLLYKTADFDEPHWPTEQQQRLERMNRRVMGTVRELTRRLGLDTARGRELIIMIVLDLPYSVVRRHLRSGTTIPRYSEQLIAESVRAALAEHRKSAAAP</sequence>
<dbReference type="InterPro" id="IPR001647">
    <property type="entry name" value="HTH_TetR"/>
</dbReference>
<keyword evidence="1" id="KW-0805">Transcription regulation</keyword>
<comment type="caution">
    <text evidence="6">The sequence shown here is derived from an EMBL/GenBank/DDBJ whole genome shotgun (WGS) entry which is preliminary data.</text>
</comment>
<reference evidence="6 7" key="1">
    <citation type="submission" date="2020-01" db="EMBL/GenBank/DDBJ databases">
        <title>Genetics and antimicrobial susceptibilities of Nocardia species isolated from the soil; a comparison with species isolated from humans.</title>
        <authorList>
            <person name="Carrasco G."/>
            <person name="Monzon S."/>
            <person name="Sansegundo M."/>
            <person name="Garcia E."/>
            <person name="Garrido N."/>
            <person name="Medina M.J."/>
            <person name="Villalon P."/>
            <person name="Ramirez-Arocha A.C."/>
            <person name="Jimenez P."/>
            <person name="Cuesta I."/>
            <person name="Valdezate S."/>
        </authorList>
    </citation>
    <scope>NUCLEOTIDE SEQUENCE [LARGE SCALE GENOMIC DNA]</scope>
    <source>
        <strain evidence="6 7">CNM20110639</strain>
    </source>
</reference>
<dbReference type="Proteomes" id="UP000468928">
    <property type="component" value="Unassembled WGS sequence"/>
</dbReference>
<gene>
    <name evidence="6" type="ORF">GV789_15305</name>
</gene>
<dbReference type="InterPro" id="IPR050109">
    <property type="entry name" value="HTH-type_TetR-like_transc_reg"/>
</dbReference>
<dbReference type="PRINTS" id="PR00455">
    <property type="entry name" value="HTHTETR"/>
</dbReference>
<evidence type="ECO:0000256" key="2">
    <source>
        <dbReference type="ARBA" id="ARBA00023125"/>
    </source>
</evidence>
<dbReference type="InterPro" id="IPR009057">
    <property type="entry name" value="Homeodomain-like_sf"/>
</dbReference>
<dbReference type="GO" id="GO:0000976">
    <property type="term" value="F:transcription cis-regulatory region binding"/>
    <property type="evidence" value="ECO:0007669"/>
    <property type="project" value="TreeGrafter"/>
</dbReference>
<dbReference type="SUPFAM" id="SSF46689">
    <property type="entry name" value="Homeodomain-like"/>
    <property type="match status" value="1"/>
</dbReference>
<dbReference type="PANTHER" id="PTHR30055">
    <property type="entry name" value="HTH-TYPE TRANSCRIPTIONAL REGULATOR RUTR"/>
    <property type="match status" value="1"/>
</dbReference>
<organism evidence="6 7">
    <name type="scientific">Nocardia cyriacigeorgica</name>
    <dbReference type="NCBI Taxonomy" id="135487"/>
    <lineage>
        <taxon>Bacteria</taxon>
        <taxon>Bacillati</taxon>
        <taxon>Actinomycetota</taxon>
        <taxon>Actinomycetes</taxon>
        <taxon>Mycobacteriales</taxon>
        <taxon>Nocardiaceae</taxon>
        <taxon>Nocardia</taxon>
    </lineage>
</organism>
<dbReference type="EMBL" id="JAAGUZ010000037">
    <property type="protein sequence ID" value="NEW45804.1"/>
    <property type="molecule type" value="Genomic_DNA"/>
</dbReference>
<evidence type="ECO:0000259" key="5">
    <source>
        <dbReference type="PROSITE" id="PS50977"/>
    </source>
</evidence>
<dbReference type="Pfam" id="PF00440">
    <property type="entry name" value="TetR_N"/>
    <property type="match status" value="1"/>
</dbReference>
<dbReference type="AlphaFoldDB" id="A0A6P1D9B6"/>
<keyword evidence="2 4" id="KW-0238">DNA-binding</keyword>
<name>A0A6P1D9B6_9NOCA</name>
<evidence type="ECO:0000313" key="6">
    <source>
        <dbReference type="EMBL" id="NEW45804.1"/>
    </source>
</evidence>
<dbReference type="PROSITE" id="PS50977">
    <property type="entry name" value="HTH_TETR_2"/>
    <property type="match status" value="1"/>
</dbReference>
<evidence type="ECO:0000313" key="7">
    <source>
        <dbReference type="Proteomes" id="UP000468928"/>
    </source>
</evidence>
<accession>A0A6P1D9B6</accession>
<proteinExistence type="predicted"/>
<feature type="DNA-binding region" description="H-T-H motif" evidence="4">
    <location>
        <begin position="29"/>
        <end position="48"/>
    </location>
</feature>
<dbReference type="PANTHER" id="PTHR30055:SF234">
    <property type="entry name" value="HTH-TYPE TRANSCRIPTIONAL REGULATOR BETI"/>
    <property type="match status" value="1"/>
</dbReference>